<dbReference type="InterPro" id="IPR015943">
    <property type="entry name" value="WD40/YVTN_repeat-like_dom_sf"/>
</dbReference>
<reference evidence="1" key="1">
    <citation type="journal article" date="2020" name="Stud. Mycol.">
        <title>101 Dothideomycetes genomes: a test case for predicting lifestyles and emergence of pathogens.</title>
        <authorList>
            <person name="Haridas S."/>
            <person name="Albert R."/>
            <person name="Binder M."/>
            <person name="Bloem J."/>
            <person name="Labutti K."/>
            <person name="Salamov A."/>
            <person name="Andreopoulos B."/>
            <person name="Baker S."/>
            <person name="Barry K."/>
            <person name="Bills G."/>
            <person name="Bluhm B."/>
            <person name="Cannon C."/>
            <person name="Castanera R."/>
            <person name="Culley D."/>
            <person name="Daum C."/>
            <person name="Ezra D."/>
            <person name="Gonzalez J."/>
            <person name="Henrissat B."/>
            <person name="Kuo A."/>
            <person name="Liang C."/>
            <person name="Lipzen A."/>
            <person name="Lutzoni F."/>
            <person name="Magnuson J."/>
            <person name="Mondo S."/>
            <person name="Nolan M."/>
            <person name="Ohm R."/>
            <person name="Pangilinan J."/>
            <person name="Park H.-J."/>
            <person name="Ramirez L."/>
            <person name="Alfaro M."/>
            <person name="Sun H."/>
            <person name="Tritt A."/>
            <person name="Yoshinaga Y."/>
            <person name="Zwiers L.-H."/>
            <person name="Turgeon B."/>
            <person name="Goodwin S."/>
            <person name="Spatafora J."/>
            <person name="Crous P."/>
            <person name="Grigoriev I."/>
        </authorList>
    </citation>
    <scope>NUCLEOTIDE SEQUENCE</scope>
    <source>
        <strain evidence="1">CBS 125425</strain>
    </source>
</reference>
<sequence>TVRLWDAETGAHRSTLEGHSGRVSAVVFSPDGKHIQTNRGDIAPPSPITPSPLAPLPQPSRVFLEDQWISVDQQRLLWLPAEYRQTCSAVNGQMFCLGHSSGRISLFKLYVP</sequence>
<evidence type="ECO:0000313" key="1">
    <source>
        <dbReference type="EMBL" id="KAF2728517.1"/>
    </source>
</evidence>
<dbReference type="InterPro" id="IPR036322">
    <property type="entry name" value="WD40_repeat_dom_sf"/>
</dbReference>
<name>A0A9P4UU44_9PLEO</name>
<dbReference type="SUPFAM" id="SSF50978">
    <property type="entry name" value="WD40 repeat-like"/>
    <property type="match status" value="1"/>
</dbReference>
<proteinExistence type="predicted"/>
<evidence type="ECO:0000313" key="2">
    <source>
        <dbReference type="Proteomes" id="UP000799444"/>
    </source>
</evidence>
<gene>
    <name evidence="1" type="ORF">EJ04DRAFT_449157</name>
</gene>
<dbReference type="Gene3D" id="2.130.10.10">
    <property type="entry name" value="YVTN repeat-like/Quinoprotein amine dehydrogenase"/>
    <property type="match status" value="1"/>
</dbReference>
<organism evidence="1 2">
    <name type="scientific">Polyplosphaeria fusca</name>
    <dbReference type="NCBI Taxonomy" id="682080"/>
    <lineage>
        <taxon>Eukaryota</taxon>
        <taxon>Fungi</taxon>
        <taxon>Dikarya</taxon>
        <taxon>Ascomycota</taxon>
        <taxon>Pezizomycotina</taxon>
        <taxon>Dothideomycetes</taxon>
        <taxon>Pleosporomycetidae</taxon>
        <taxon>Pleosporales</taxon>
        <taxon>Tetraplosphaeriaceae</taxon>
        <taxon>Polyplosphaeria</taxon>
    </lineage>
</organism>
<accession>A0A9P4UU44</accession>
<dbReference type="EMBL" id="ML996276">
    <property type="protein sequence ID" value="KAF2728517.1"/>
    <property type="molecule type" value="Genomic_DNA"/>
</dbReference>
<comment type="caution">
    <text evidence="1">The sequence shown here is derived from an EMBL/GenBank/DDBJ whole genome shotgun (WGS) entry which is preliminary data.</text>
</comment>
<dbReference type="AlphaFoldDB" id="A0A9P4UU44"/>
<dbReference type="OrthoDB" id="538223at2759"/>
<feature type="non-terminal residue" evidence="1">
    <location>
        <position position="1"/>
    </location>
</feature>
<keyword evidence="2" id="KW-1185">Reference proteome</keyword>
<protein>
    <submittedName>
        <fullName evidence="1">Uncharacterized protein</fullName>
    </submittedName>
</protein>
<dbReference type="Proteomes" id="UP000799444">
    <property type="component" value="Unassembled WGS sequence"/>
</dbReference>